<proteinExistence type="predicted"/>
<evidence type="ECO:0008006" key="3">
    <source>
        <dbReference type="Google" id="ProtNLM"/>
    </source>
</evidence>
<reference evidence="1 2" key="1">
    <citation type="submission" date="2013-11" db="EMBL/GenBank/DDBJ databases">
        <title>The Genome Sequence of Phytophthora parasitica P1569.</title>
        <authorList>
            <consortium name="The Broad Institute Genomics Platform"/>
            <person name="Russ C."/>
            <person name="Tyler B."/>
            <person name="Panabieres F."/>
            <person name="Shan W."/>
            <person name="Tripathy S."/>
            <person name="Grunwald N."/>
            <person name="Machado M."/>
            <person name="Johnson C.S."/>
            <person name="Arredondo F."/>
            <person name="Hong C."/>
            <person name="Coffey M."/>
            <person name="Young S.K."/>
            <person name="Zeng Q."/>
            <person name="Gargeya S."/>
            <person name="Fitzgerald M."/>
            <person name="Abouelleil A."/>
            <person name="Alvarado L."/>
            <person name="Chapman S.B."/>
            <person name="Gainer-Dewar J."/>
            <person name="Goldberg J."/>
            <person name="Griggs A."/>
            <person name="Gujja S."/>
            <person name="Hansen M."/>
            <person name="Howarth C."/>
            <person name="Imamovic A."/>
            <person name="Ireland A."/>
            <person name="Larimer J."/>
            <person name="McCowan C."/>
            <person name="Murphy C."/>
            <person name="Pearson M."/>
            <person name="Poon T.W."/>
            <person name="Priest M."/>
            <person name="Roberts A."/>
            <person name="Saif S."/>
            <person name="Shea T."/>
            <person name="Sykes S."/>
            <person name="Wortman J."/>
            <person name="Nusbaum C."/>
            <person name="Birren B."/>
        </authorList>
    </citation>
    <scope>NUCLEOTIDE SEQUENCE [LARGE SCALE GENOMIC DNA]</scope>
    <source>
        <strain evidence="1 2">P1569</strain>
    </source>
</reference>
<protein>
    <recommendedName>
        <fullName evidence="3">RNase H type-1 domain-containing protein</fullName>
    </recommendedName>
</protein>
<dbReference type="AlphaFoldDB" id="V9FS67"/>
<accession>V9FS67</accession>
<name>V9FS67_PHYNI</name>
<sequence>MECADADGSISECSFDVVSSAERDEYKDHSKMMKLNPGERQGWWSAKKFDRRIRMMSLERTLVSSPTFAKKLRLRDIPDHGRSIDIQGISEGKVSTTRRVLMKITLGWEMVYEFEMGFMAYSAGVDVVLGTDFMIPSGIRLDLFHGAAQLPNEVCIPLIKTEDMVESMEYSAHVKSGPSEALDVPGHESREYRLAKRAARLEQHVLWVRRTEKVSERTAFVPAFDRLAMLVLVGDLPRGEGYVCLDSKKYKRLASACLRELSRPTAVQARRSPEDALDVSTDRLTCAERWEKILEQRERDGGRLDSEVTDENSFEELQGIAEVINTATWVQLVSGVGDDASSTTTVPEEIHASLKVLDTVASVRLGPGVKATPAEEAVVTLDEGYISVAHVLTTEDNEILDDTGRDYVKLPRDYRGFVMSFGGSAKTDQYGGHSSCSWILWSLPEWKIVIAANACLLSTTVNLAAYTEMNNGVKAALARGAEDLVVLTSKLRSVKYLHVAKEYNAAADTLATETLESKLSRVVLAEARKSELATINRIQEVIYEPREDEGTTKVGPRNFKHCERDLTGSDDCQLEAAEKCTQDDISGDCGDCGNIAEIPRNQASTRVTTEATLSHWEKSVALHGTRKTRSGKETAQSMAWTILHNATSGVHPRQPYTIVDEHRAL</sequence>
<comment type="caution">
    <text evidence="1">The sequence shown here is derived from an EMBL/GenBank/DDBJ whole genome shotgun (WGS) entry which is preliminary data.</text>
</comment>
<evidence type="ECO:0000313" key="1">
    <source>
        <dbReference type="EMBL" id="ETI53906.1"/>
    </source>
</evidence>
<dbReference type="EMBL" id="ANIZ01000608">
    <property type="protein sequence ID" value="ETI53906.1"/>
    <property type="molecule type" value="Genomic_DNA"/>
</dbReference>
<dbReference type="HOGENOM" id="CLU_413065_0_0_1"/>
<dbReference type="Proteomes" id="UP000018721">
    <property type="component" value="Unassembled WGS sequence"/>
</dbReference>
<organism evidence="1 2">
    <name type="scientific">Phytophthora nicotianae P1569</name>
    <dbReference type="NCBI Taxonomy" id="1317065"/>
    <lineage>
        <taxon>Eukaryota</taxon>
        <taxon>Sar</taxon>
        <taxon>Stramenopiles</taxon>
        <taxon>Oomycota</taxon>
        <taxon>Peronosporomycetes</taxon>
        <taxon>Peronosporales</taxon>
        <taxon>Peronosporaceae</taxon>
        <taxon>Phytophthora</taxon>
    </lineage>
</organism>
<evidence type="ECO:0000313" key="2">
    <source>
        <dbReference type="Proteomes" id="UP000018721"/>
    </source>
</evidence>
<keyword evidence="2" id="KW-1185">Reference proteome</keyword>
<gene>
    <name evidence="1" type="ORF">F443_03213</name>
</gene>